<feature type="compositionally biased region" description="Low complexity" evidence="7">
    <location>
        <begin position="32"/>
        <end position="47"/>
    </location>
</feature>
<feature type="domain" description="PPIase FKBP-type" evidence="8">
    <location>
        <begin position="264"/>
        <end position="349"/>
    </location>
</feature>
<keyword evidence="5 6" id="KW-0413">Isomerase</keyword>
<dbReference type="InterPro" id="IPR046357">
    <property type="entry name" value="PPIase_dom_sf"/>
</dbReference>
<dbReference type="PANTHER" id="PTHR43811:SF19">
    <property type="entry name" value="39 KDA FK506-BINDING NUCLEAR PROTEIN"/>
    <property type="match status" value="1"/>
</dbReference>
<dbReference type="InterPro" id="IPR001179">
    <property type="entry name" value="PPIase_FKBP_dom"/>
</dbReference>
<evidence type="ECO:0000313" key="9">
    <source>
        <dbReference type="EMBL" id="RPF20196.1"/>
    </source>
</evidence>
<dbReference type="OrthoDB" id="25996at2"/>
<gene>
    <name evidence="9" type="ORF">EDD34_0774</name>
</gene>
<dbReference type="GO" id="GO:0003755">
    <property type="term" value="F:peptidyl-prolyl cis-trans isomerase activity"/>
    <property type="evidence" value="ECO:0007669"/>
    <property type="project" value="UniProtKB-KW"/>
</dbReference>
<evidence type="ECO:0000259" key="8">
    <source>
        <dbReference type="PROSITE" id="PS50059"/>
    </source>
</evidence>
<proteinExistence type="inferred from homology"/>
<feature type="region of interest" description="Disordered" evidence="7">
    <location>
        <begin position="129"/>
        <end position="157"/>
    </location>
</feature>
<evidence type="ECO:0000256" key="5">
    <source>
        <dbReference type="ARBA" id="ARBA00023235"/>
    </source>
</evidence>
<keyword evidence="10" id="KW-1185">Reference proteome</keyword>
<evidence type="ECO:0000256" key="3">
    <source>
        <dbReference type="ARBA" id="ARBA00013194"/>
    </source>
</evidence>
<protein>
    <recommendedName>
        <fullName evidence="3 6">peptidylprolyl isomerase</fullName>
        <ecNumber evidence="3 6">5.2.1.8</ecNumber>
    </recommendedName>
</protein>
<evidence type="ECO:0000256" key="4">
    <source>
        <dbReference type="ARBA" id="ARBA00023110"/>
    </source>
</evidence>
<dbReference type="SUPFAM" id="SSF54534">
    <property type="entry name" value="FKBP-like"/>
    <property type="match status" value="1"/>
</dbReference>
<dbReference type="RefSeq" id="WP_123813396.1">
    <property type="nucleotide sequence ID" value="NZ_RKQZ01000001.1"/>
</dbReference>
<dbReference type="EMBL" id="RKQZ01000001">
    <property type="protein sequence ID" value="RPF20196.1"/>
    <property type="molecule type" value="Genomic_DNA"/>
</dbReference>
<dbReference type="Pfam" id="PF00254">
    <property type="entry name" value="FKBP_C"/>
    <property type="match status" value="1"/>
</dbReference>
<evidence type="ECO:0000256" key="6">
    <source>
        <dbReference type="PROSITE-ProRule" id="PRU00277"/>
    </source>
</evidence>
<dbReference type="PROSITE" id="PS50059">
    <property type="entry name" value="FKBP_PPIASE"/>
    <property type="match status" value="1"/>
</dbReference>
<comment type="caution">
    <text evidence="9">The sequence shown here is derived from an EMBL/GenBank/DDBJ whole genome shotgun (WGS) entry which is preliminary data.</text>
</comment>
<sequence length="352" mass="36223">MKHRTTAGLVAFALGSALVLTGCGDGDDSGDADASPSPSADASGAGAEPIVAGGVCEPEAAQAEGPPEATEADQEAVQSVEVAGQPGKKPSDVSFETPLAVEGVAVNVLDEGDGAQLEQGGKVTFHDYGVSGEDGKPFQGEDGQPRPSTWDEGQSPQEFALGDPSFQILNDPLTGLNVGARVVIAWQGMEGATEVHVVDVVDAEPAADPVRAEGTAVEPEAGLPTVELADNGAPTVTIAEDFEEPSELVVQPLIEGDGREITKDDEVTAHYLGCLVDGTPFDSSWSRFEPTPFALTQVIEGWTEGLAGQKIGSQVMLVVPAEQAYGTDPNAHQLGGKTLIFVVDIIEAKKAA</sequence>
<dbReference type="EC" id="5.2.1.8" evidence="3 6"/>
<comment type="similarity">
    <text evidence="2">Belongs to the FKBP-type PPIase family.</text>
</comment>
<evidence type="ECO:0000256" key="7">
    <source>
        <dbReference type="SAM" id="MobiDB-lite"/>
    </source>
</evidence>
<organism evidence="9 10">
    <name type="scientific">Myceligenerans xiligouense</name>
    <dbReference type="NCBI Taxonomy" id="253184"/>
    <lineage>
        <taxon>Bacteria</taxon>
        <taxon>Bacillati</taxon>
        <taxon>Actinomycetota</taxon>
        <taxon>Actinomycetes</taxon>
        <taxon>Micrococcales</taxon>
        <taxon>Promicromonosporaceae</taxon>
        <taxon>Myceligenerans</taxon>
    </lineage>
</organism>
<dbReference type="PANTHER" id="PTHR43811">
    <property type="entry name" value="FKBP-TYPE PEPTIDYL-PROLYL CIS-TRANS ISOMERASE FKPA"/>
    <property type="match status" value="1"/>
</dbReference>
<dbReference type="Proteomes" id="UP000280501">
    <property type="component" value="Unassembled WGS sequence"/>
</dbReference>
<keyword evidence="4 6" id="KW-0697">Rotamase</keyword>
<comment type="catalytic activity">
    <reaction evidence="1 6">
        <text>[protein]-peptidylproline (omega=180) = [protein]-peptidylproline (omega=0)</text>
        <dbReference type="Rhea" id="RHEA:16237"/>
        <dbReference type="Rhea" id="RHEA-COMP:10747"/>
        <dbReference type="Rhea" id="RHEA-COMP:10748"/>
        <dbReference type="ChEBI" id="CHEBI:83833"/>
        <dbReference type="ChEBI" id="CHEBI:83834"/>
        <dbReference type="EC" id="5.2.1.8"/>
    </reaction>
</comment>
<reference evidence="9 10" key="1">
    <citation type="submission" date="2018-11" db="EMBL/GenBank/DDBJ databases">
        <title>Sequencing the genomes of 1000 actinobacteria strains.</title>
        <authorList>
            <person name="Klenk H.-P."/>
        </authorList>
    </citation>
    <scope>NUCLEOTIDE SEQUENCE [LARGE SCALE GENOMIC DNA]</scope>
    <source>
        <strain evidence="9 10">DSM 15700</strain>
    </source>
</reference>
<evidence type="ECO:0000256" key="2">
    <source>
        <dbReference type="ARBA" id="ARBA00006577"/>
    </source>
</evidence>
<dbReference type="PROSITE" id="PS51257">
    <property type="entry name" value="PROKAR_LIPOPROTEIN"/>
    <property type="match status" value="1"/>
</dbReference>
<feature type="compositionally biased region" description="Low complexity" evidence="7">
    <location>
        <begin position="57"/>
        <end position="69"/>
    </location>
</feature>
<name>A0A3N4YL88_9MICO</name>
<accession>A0A3N4YL88</accession>
<dbReference type="Gene3D" id="3.10.50.40">
    <property type="match status" value="1"/>
</dbReference>
<evidence type="ECO:0000313" key="10">
    <source>
        <dbReference type="Proteomes" id="UP000280501"/>
    </source>
</evidence>
<evidence type="ECO:0000256" key="1">
    <source>
        <dbReference type="ARBA" id="ARBA00000971"/>
    </source>
</evidence>
<dbReference type="AlphaFoldDB" id="A0A3N4YL88"/>
<feature type="region of interest" description="Disordered" evidence="7">
    <location>
        <begin position="22"/>
        <end position="94"/>
    </location>
</feature>